<feature type="region of interest" description="Disordered" evidence="12">
    <location>
        <begin position="515"/>
        <end position="588"/>
    </location>
</feature>
<feature type="compositionally biased region" description="Basic and acidic residues" evidence="12">
    <location>
        <begin position="517"/>
        <end position="527"/>
    </location>
</feature>
<evidence type="ECO:0000256" key="9">
    <source>
        <dbReference type="ARBA" id="ARBA00045876"/>
    </source>
</evidence>
<evidence type="ECO:0000256" key="3">
    <source>
        <dbReference type="ARBA" id="ARBA00022723"/>
    </source>
</evidence>
<feature type="binding site" evidence="10">
    <location>
        <position position="239"/>
    </location>
    <ligand>
        <name>Fe cation</name>
        <dbReference type="ChEBI" id="CHEBI:24875"/>
        <label>1</label>
    </ligand>
</feature>
<dbReference type="PANTHER" id="PTHR12697:SF5">
    <property type="entry name" value="DEOXYHYPUSINE HYDROXYLASE"/>
    <property type="match status" value="1"/>
</dbReference>
<dbReference type="Ensembl" id="ENSCHIT00010014702.1">
    <property type="protein sequence ID" value="ENSCHIP00010010387.1"/>
    <property type="gene ID" value="ENSCHIG00010007732.1"/>
</dbReference>
<organism evidence="14">
    <name type="scientific">Capra hircus</name>
    <name type="common">Goat</name>
    <dbReference type="NCBI Taxonomy" id="9925"/>
    <lineage>
        <taxon>Eukaryota</taxon>
        <taxon>Metazoa</taxon>
        <taxon>Chordata</taxon>
        <taxon>Craniata</taxon>
        <taxon>Vertebrata</taxon>
        <taxon>Euteleostomi</taxon>
        <taxon>Mammalia</taxon>
        <taxon>Eutheria</taxon>
        <taxon>Laurasiatheria</taxon>
        <taxon>Artiodactyla</taxon>
        <taxon>Ruminantia</taxon>
        <taxon>Pecora</taxon>
        <taxon>Bovidae</taxon>
        <taxon>Caprinae</taxon>
        <taxon>Capra</taxon>
    </lineage>
</organism>
<sequence length="588" mass="64562">MDTTVELRLLIGGRSEQARPMGGGCQFLVEEDGCDGVTVAFPKWLRLCLEEDQNDPGLEGGWAQPSHLRFWWSQRRNEEVDSGWVVVRTGQTGREGGRSRNQGGREPEGHLGIQNSSSNCFRVPGAERGAVLKLRVPWFSPSGEEGGITMVMEQEVEAVGQTLVDPRQPLQARFRALFTLRGLGGPVAISWISRAFDDDSALLKHELAYCLGQMQDRRAIPVLLDVLRDTRQEPMVRHEAGEALGAIGDPEVLEILKQYSTDPVVEVAETCQLAVRRLEWLQQQSGESVVQGPYLSVDPAPPAEERDLGQLREVLLDEARPLFDRYRAMFALRDTGGKEAALALAEGLRCGSALFRHEIGYVLGQMQHEAAVPQLAAALAQPTENPMVRHECAEALGAIARPACLAALRAHVADPERVVRESCEVALDMQVTSRPLLLRVAVMPGLAAEEGMDDWSPAPPLYEEYRPPPLDAIRLPRGVLYLLLAAFLVVAVAYAIVGHLIKDLAHDLADWAFGPKPDQEDAPRELPESPEGEDLEELDLQLALAWRGEEDMGGGGEGTPAEAPDRAPRRPSIAFKDPPVRSSFWKLG</sequence>
<feature type="binding site" evidence="10">
    <location>
        <position position="391"/>
    </location>
    <ligand>
        <name>Fe cation</name>
        <dbReference type="ChEBI" id="CHEBI:24875"/>
        <label>2</label>
    </ligand>
</feature>
<keyword evidence="13" id="KW-0812">Transmembrane</keyword>
<comment type="catalytic activity">
    <reaction evidence="1 10">
        <text>[eIF5A protein]-deoxyhypusine + AH2 + O2 = [eIF5A protein]-hypusine + A + H2O</text>
        <dbReference type="Rhea" id="RHEA:14101"/>
        <dbReference type="Rhea" id="RHEA-COMP:10144"/>
        <dbReference type="Rhea" id="RHEA-COMP:12592"/>
        <dbReference type="ChEBI" id="CHEBI:13193"/>
        <dbReference type="ChEBI" id="CHEBI:15377"/>
        <dbReference type="ChEBI" id="CHEBI:15379"/>
        <dbReference type="ChEBI" id="CHEBI:17499"/>
        <dbReference type="ChEBI" id="CHEBI:82657"/>
        <dbReference type="ChEBI" id="CHEBI:91175"/>
        <dbReference type="EC" id="1.14.99.29"/>
    </reaction>
</comment>
<evidence type="ECO:0000256" key="10">
    <source>
        <dbReference type="HAMAP-Rule" id="MF_03101"/>
    </source>
</evidence>
<evidence type="ECO:0000256" key="7">
    <source>
        <dbReference type="ARBA" id="ARBA00023033"/>
    </source>
</evidence>
<dbReference type="EC" id="1.14.99.29" evidence="10"/>
<evidence type="ECO:0000256" key="6">
    <source>
        <dbReference type="ARBA" id="ARBA00023004"/>
    </source>
</evidence>
<evidence type="ECO:0000256" key="5">
    <source>
        <dbReference type="ARBA" id="ARBA00023002"/>
    </source>
</evidence>
<feature type="binding site" evidence="10">
    <location>
        <position position="357"/>
    </location>
    <ligand>
        <name>Fe cation</name>
        <dbReference type="ChEBI" id="CHEBI:24875"/>
        <label>2</label>
    </ligand>
</feature>
<keyword evidence="13" id="KW-0472">Membrane</keyword>
<dbReference type="InterPro" id="IPR027517">
    <property type="entry name" value="Deoxyhypusine_hydroxylase"/>
</dbReference>
<feature type="binding site" evidence="10">
    <location>
        <position position="358"/>
    </location>
    <ligand>
        <name>Fe cation</name>
        <dbReference type="ChEBI" id="CHEBI:24875"/>
        <label>2</label>
    </ligand>
</feature>
<keyword evidence="6 10" id="KW-0408">Iron</keyword>
<feature type="compositionally biased region" description="Acidic residues" evidence="12">
    <location>
        <begin position="528"/>
        <end position="539"/>
    </location>
</feature>
<proteinExistence type="inferred from homology"/>
<dbReference type="SUPFAM" id="SSF48371">
    <property type="entry name" value="ARM repeat"/>
    <property type="match status" value="1"/>
</dbReference>
<comment type="cofactor">
    <cofactor evidence="10">
        <name>Fe(2+)</name>
        <dbReference type="ChEBI" id="CHEBI:29033"/>
    </cofactor>
    <text evidence="10">Binds 2 Fe(2+) ions per subunit.</text>
</comment>
<dbReference type="PANTHER" id="PTHR12697">
    <property type="entry name" value="PBS LYASE HEAT-LIKE PROTEIN"/>
    <property type="match status" value="1"/>
</dbReference>
<dbReference type="GO" id="GO:0046872">
    <property type="term" value="F:metal ion binding"/>
    <property type="evidence" value="ECO:0007669"/>
    <property type="project" value="UniProtKB-KW"/>
</dbReference>
<evidence type="ECO:0000256" key="4">
    <source>
        <dbReference type="ARBA" id="ARBA00022737"/>
    </source>
</evidence>
<dbReference type="InterPro" id="IPR016024">
    <property type="entry name" value="ARM-type_fold"/>
</dbReference>
<evidence type="ECO:0000256" key="1">
    <source>
        <dbReference type="ARBA" id="ARBA00000068"/>
    </source>
</evidence>
<keyword evidence="3 10" id="KW-0479">Metal-binding</keyword>
<evidence type="ECO:0000256" key="8">
    <source>
        <dbReference type="ARBA" id="ARBA00023256"/>
    </source>
</evidence>
<gene>
    <name evidence="10" type="primary">DOHH</name>
</gene>
<accession>A0A8C2P277</accession>
<dbReference type="SMART" id="SM00567">
    <property type="entry name" value="EZ_HEAT"/>
    <property type="match status" value="6"/>
</dbReference>
<evidence type="ECO:0000256" key="13">
    <source>
        <dbReference type="SAM" id="Phobius"/>
    </source>
</evidence>
<evidence type="ECO:0000256" key="11">
    <source>
        <dbReference type="PROSITE-ProRule" id="PRU00103"/>
    </source>
</evidence>
<keyword evidence="5 10" id="KW-0560">Oxidoreductase</keyword>
<comment type="function">
    <text evidence="9">Catalyzes the hydroxylation of the N(6)-(4-aminobutyl)-L-lysine intermediate produced by deoxyhypusine synthase/DHPS on a critical lysine of the eukaryotic translation initiation factor 5A/eIF-5A. This is the second step of the post-translational modification of that lysine into an unusual amino acid residue named hypusine. Hypusination is unique to mature eIF-5A factor and is essential for its function.</text>
</comment>
<evidence type="ECO:0000256" key="2">
    <source>
        <dbReference type="ARBA" id="ARBA00005041"/>
    </source>
</evidence>
<dbReference type="GO" id="GO:0019135">
    <property type="term" value="F:deoxyhypusine monooxygenase activity"/>
    <property type="evidence" value="ECO:0007669"/>
    <property type="project" value="UniProtKB-UniRule"/>
</dbReference>
<feature type="compositionally biased region" description="Basic and acidic residues" evidence="12">
    <location>
        <begin position="95"/>
        <end position="109"/>
    </location>
</feature>
<reference evidence="14" key="2">
    <citation type="submission" date="2025-08" db="UniProtKB">
        <authorList>
            <consortium name="Ensembl"/>
        </authorList>
    </citation>
    <scope>IDENTIFICATION</scope>
</reference>
<feature type="repeat" description="HEAT" evidence="11">
    <location>
        <begin position="219"/>
        <end position="259"/>
    </location>
</feature>
<keyword evidence="8 10" id="KW-0386">Hypusine biosynthesis</keyword>
<dbReference type="Pfam" id="PF13646">
    <property type="entry name" value="HEAT_2"/>
    <property type="match status" value="2"/>
</dbReference>
<comment type="similarity">
    <text evidence="10">Belongs to the deoxyhypusine hydroxylase family.</text>
</comment>
<feature type="binding site" evidence="10">
    <location>
        <position position="238"/>
    </location>
    <ligand>
        <name>Fe cation</name>
        <dbReference type="ChEBI" id="CHEBI:24875"/>
        <label>1</label>
    </ligand>
</feature>
<feature type="binding site" evidence="10">
    <location>
        <position position="205"/>
    </location>
    <ligand>
        <name>Fe cation</name>
        <dbReference type="ChEBI" id="CHEBI:24875"/>
        <label>1</label>
    </ligand>
</feature>
<dbReference type="InterPro" id="IPR011989">
    <property type="entry name" value="ARM-like"/>
</dbReference>
<keyword evidence="13" id="KW-1133">Transmembrane helix</keyword>
<dbReference type="HAMAP" id="MF_03101">
    <property type="entry name" value="Deoxyhypusine_hydroxylase"/>
    <property type="match status" value="1"/>
</dbReference>
<dbReference type="Gene3D" id="1.25.10.10">
    <property type="entry name" value="Leucine-rich Repeat Variant"/>
    <property type="match status" value="2"/>
</dbReference>
<dbReference type="InterPro" id="IPR004155">
    <property type="entry name" value="PBS_lyase_HEAT"/>
</dbReference>
<name>A0A8C2P277_CAPHI</name>
<keyword evidence="7 10" id="KW-0503">Monooxygenase</keyword>
<comment type="function">
    <text evidence="10">Catalyzes the hydroxylation of the N(6)-(4-aminobutyl)-L-lysine intermediate to form hypusine, an essential post-translational modification only found in mature eIF-5A factor.</text>
</comment>
<feature type="region of interest" description="Disordered" evidence="12">
    <location>
        <begin position="88"/>
        <end position="116"/>
    </location>
</feature>
<dbReference type="UniPathway" id="UPA00354"/>
<feature type="binding site" evidence="10">
    <location>
        <position position="206"/>
    </location>
    <ligand>
        <name>Fe cation</name>
        <dbReference type="ChEBI" id="CHEBI:24875"/>
        <label>1</label>
    </ligand>
</feature>
<dbReference type="FunFam" id="1.25.10.10:FF:000099">
    <property type="entry name" value="Deoxyhypusine hydroxylase"/>
    <property type="match status" value="2"/>
</dbReference>
<dbReference type="InterPro" id="IPR021133">
    <property type="entry name" value="HEAT_type_2"/>
</dbReference>
<evidence type="ECO:0000256" key="12">
    <source>
        <dbReference type="SAM" id="MobiDB-lite"/>
    </source>
</evidence>
<dbReference type="PROSITE" id="PS50077">
    <property type="entry name" value="HEAT_REPEAT"/>
    <property type="match status" value="1"/>
</dbReference>
<protein>
    <recommendedName>
        <fullName evidence="10">Deoxyhypusine hydroxylase</fullName>
        <shortName evidence="10">DOHH</shortName>
        <ecNumber evidence="10">1.14.99.29</ecNumber>
    </recommendedName>
    <alternativeName>
        <fullName evidence="10">Deoxyhypusine dioxygenase</fullName>
    </alternativeName>
    <alternativeName>
        <fullName evidence="10">Deoxyhypusine monooxygenase</fullName>
    </alternativeName>
</protein>
<reference evidence="14" key="1">
    <citation type="submission" date="2019-03" db="EMBL/GenBank/DDBJ databases">
        <title>Genome sequencing and reference-guided assembly of Black Bengal Goat (Capra hircus).</title>
        <authorList>
            <person name="Siddiki A.Z."/>
            <person name="Baten A."/>
            <person name="Billah M."/>
            <person name="Alam M.A.U."/>
            <person name="Shawrob K.S.M."/>
            <person name="Saha S."/>
            <person name="Chowdhury M."/>
            <person name="Rahman A.H."/>
            <person name="Stear M."/>
            <person name="Miah G."/>
            <person name="Das G.B."/>
            <person name="Hossain M.M."/>
            <person name="Kumkum M."/>
            <person name="Islam M.S."/>
            <person name="Mollah A.M."/>
            <person name="Ahsan A."/>
            <person name="Tusar F."/>
            <person name="Khan M.K.I."/>
        </authorList>
    </citation>
    <scope>NUCLEOTIDE SEQUENCE [LARGE SCALE GENOMIC DNA]</scope>
</reference>
<feature type="transmembrane region" description="Helical" evidence="13">
    <location>
        <begin position="478"/>
        <end position="497"/>
    </location>
</feature>
<evidence type="ECO:0000313" key="14">
    <source>
        <dbReference type="Ensembl" id="ENSCHIP00010010387.1"/>
    </source>
</evidence>
<comment type="pathway">
    <text evidence="2 10">Protein modification; eIF5A hypusination.</text>
</comment>
<dbReference type="AlphaFoldDB" id="A0A8C2P277"/>
<keyword evidence="4" id="KW-0677">Repeat</keyword>
<feature type="binding site" evidence="10">
    <location>
        <position position="390"/>
    </location>
    <ligand>
        <name>Fe cation</name>
        <dbReference type="ChEBI" id="CHEBI:24875"/>
        <label>2</label>
    </ligand>
</feature>